<dbReference type="AlphaFoldDB" id="A0AAV2QAV3"/>
<comment type="caution">
    <text evidence="2">The sequence shown here is derived from an EMBL/GenBank/DDBJ whole genome shotgun (WGS) entry which is preliminary data.</text>
</comment>
<dbReference type="Gene3D" id="3.10.100.10">
    <property type="entry name" value="Mannose-Binding Protein A, subunit A"/>
    <property type="match status" value="1"/>
</dbReference>
<dbReference type="EMBL" id="CAXKWB010005356">
    <property type="protein sequence ID" value="CAL4077987.1"/>
    <property type="molecule type" value="Genomic_DNA"/>
</dbReference>
<dbReference type="InterPro" id="IPR016186">
    <property type="entry name" value="C-type_lectin-like/link_sf"/>
</dbReference>
<sequence length="119" mass="13872">APVFRCRRQSGYCMKEDDDCRARIRIFRACDKQQYYCQCCIGQHIQFEDGDIEIVEKRLSWNGARADCKRRGGDLAVPKRISKLIKVLADKSMSKRMLWVGVSRNEKSKKFSGIHKNKI</sequence>
<name>A0AAV2QAV3_MEGNR</name>
<proteinExistence type="predicted"/>
<reference evidence="2 3" key="1">
    <citation type="submission" date="2024-05" db="EMBL/GenBank/DDBJ databases">
        <authorList>
            <person name="Wallberg A."/>
        </authorList>
    </citation>
    <scope>NUCLEOTIDE SEQUENCE [LARGE SCALE GENOMIC DNA]</scope>
</reference>
<protein>
    <recommendedName>
        <fullName evidence="1">C-type lectin domain-containing protein</fullName>
    </recommendedName>
</protein>
<feature type="non-terminal residue" evidence="2">
    <location>
        <position position="119"/>
    </location>
</feature>
<dbReference type="InterPro" id="IPR016187">
    <property type="entry name" value="CTDL_fold"/>
</dbReference>
<dbReference type="Proteomes" id="UP001497623">
    <property type="component" value="Unassembled WGS sequence"/>
</dbReference>
<evidence type="ECO:0000259" key="1">
    <source>
        <dbReference type="Pfam" id="PF00059"/>
    </source>
</evidence>
<dbReference type="Pfam" id="PF00059">
    <property type="entry name" value="Lectin_C"/>
    <property type="match status" value="1"/>
</dbReference>
<dbReference type="CDD" id="cd00037">
    <property type="entry name" value="CLECT"/>
    <property type="match status" value="1"/>
</dbReference>
<accession>A0AAV2QAV3</accession>
<gene>
    <name evidence="2" type="ORF">MNOR_LOCUS10542</name>
</gene>
<keyword evidence="3" id="KW-1185">Reference proteome</keyword>
<evidence type="ECO:0000313" key="2">
    <source>
        <dbReference type="EMBL" id="CAL4077987.1"/>
    </source>
</evidence>
<organism evidence="2 3">
    <name type="scientific">Meganyctiphanes norvegica</name>
    <name type="common">Northern krill</name>
    <name type="synonym">Thysanopoda norvegica</name>
    <dbReference type="NCBI Taxonomy" id="48144"/>
    <lineage>
        <taxon>Eukaryota</taxon>
        <taxon>Metazoa</taxon>
        <taxon>Ecdysozoa</taxon>
        <taxon>Arthropoda</taxon>
        <taxon>Crustacea</taxon>
        <taxon>Multicrustacea</taxon>
        <taxon>Malacostraca</taxon>
        <taxon>Eumalacostraca</taxon>
        <taxon>Eucarida</taxon>
        <taxon>Euphausiacea</taxon>
        <taxon>Euphausiidae</taxon>
        <taxon>Meganyctiphanes</taxon>
    </lineage>
</organism>
<feature type="non-terminal residue" evidence="2">
    <location>
        <position position="1"/>
    </location>
</feature>
<dbReference type="InterPro" id="IPR001304">
    <property type="entry name" value="C-type_lectin-like"/>
</dbReference>
<evidence type="ECO:0000313" key="3">
    <source>
        <dbReference type="Proteomes" id="UP001497623"/>
    </source>
</evidence>
<dbReference type="SUPFAM" id="SSF56436">
    <property type="entry name" value="C-type lectin-like"/>
    <property type="match status" value="1"/>
</dbReference>
<feature type="domain" description="C-type lectin" evidence="1">
    <location>
        <begin position="58"/>
        <end position="115"/>
    </location>
</feature>